<evidence type="ECO:0000259" key="1">
    <source>
        <dbReference type="Pfam" id="PF01936"/>
    </source>
</evidence>
<dbReference type="Pfam" id="PF01936">
    <property type="entry name" value="NYN"/>
    <property type="match status" value="1"/>
</dbReference>
<dbReference type="Gene3D" id="3.40.50.1010">
    <property type="entry name" value="5'-nuclease"/>
    <property type="match status" value="1"/>
</dbReference>
<sequence length="181" mass="21008">MANNYAFIDSQNLNLGVGNDVYDKQGEKVYEGWKLDFERFRVYLKDKYGVTKAFIFIGYVPTNQRLYTALQKFGYILIFKPTLELPNGKVKGNADAEMVLHAMIEYINYEKALIVSGDGDFYCLVEYLNNNKKLHKLLVPNKEAYSNLLNSVAVDKIDFMNNLRNRLEYKKEGQLHKDQPL</sequence>
<dbReference type="Proteomes" id="UP000034051">
    <property type="component" value="Unassembled WGS sequence"/>
</dbReference>
<dbReference type="PANTHER" id="PTHR35458:SF2">
    <property type="entry name" value="SLR0755 PROTEIN"/>
    <property type="match status" value="1"/>
</dbReference>
<organism evidence="2 3">
    <name type="scientific">Candidatus Wolfebacteria bacterium GW2011_GWE2_44_13</name>
    <dbReference type="NCBI Taxonomy" id="1619017"/>
    <lineage>
        <taxon>Bacteria</taxon>
        <taxon>Candidatus Wolfeibacteriota</taxon>
    </lineage>
</organism>
<comment type="caution">
    <text evidence="2">The sequence shown here is derived from an EMBL/GenBank/DDBJ whole genome shotgun (WGS) entry which is preliminary data.</text>
</comment>
<dbReference type="InterPro" id="IPR047140">
    <property type="entry name" value="LabA"/>
</dbReference>
<reference evidence="2 3" key="1">
    <citation type="journal article" date="2015" name="Nature">
        <title>rRNA introns, odd ribosomes, and small enigmatic genomes across a large radiation of phyla.</title>
        <authorList>
            <person name="Brown C.T."/>
            <person name="Hug L.A."/>
            <person name="Thomas B.C."/>
            <person name="Sharon I."/>
            <person name="Castelle C.J."/>
            <person name="Singh A."/>
            <person name="Wilkins M.J."/>
            <person name="Williams K.H."/>
            <person name="Banfield J.F."/>
        </authorList>
    </citation>
    <scope>NUCLEOTIDE SEQUENCE [LARGE SCALE GENOMIC DNA]</scope>
</reference>
<name>A0A0G1JIY7_9BACT</name>
<proteinExistence type="predicted"/>
<feature type="domain" description="NYN" evidence="1">
    <location>
        <begin position="7"/>
        <end position="148"/>
    </location>
</feature>
<evidence type="ECO:0000313" key="2">
    <source>
        <dbReference type="EMBL" id="KKT43942.1"/>
    </source>
</evidence>
<dbReference type="InterPro" id="IPR021139">
    <property type="entry name" value="NYN"/>
</dbReference>
<accession>A0A0G1JIY7</accession>
<dbReference type="PANTHER" id="PTHR35458">
    <property type="entry name" value="SLR0755 PROTEIN"/>
    <property type="match status" value="1"/>
</dbReference>
<evidence type="ECO:0000313" key="3">
    <source>
        <dbReference type="Proteomes" id="UP000034051"/>
    </source>
</evidence>
<dbReference type="GO" id="GO:0004540">
    <property type="term" value="F:RNA nuclease activity"/>
    <property type="evidence" value="ECO:0007669"/>
    <property type="project" value="InterPro"/>
</dbReference>
<gene>
    <name evidence="2" type="ORF">UW32_C0001G0534</name>
</gene>
<dbReference type="AlphaFoldDB" id="A0A0G1JIY7"/>
<protein>
    <recommendedName>
        <fullName evidence="1">NYN domain-containing protein</fullName>
    </recommendedName>
</protein>
<dbReference type="EMBL" id="LCHW01000001">
    <property type="protein sequence ID" value="KKT43942.1"/>
    <property type="molecule type" value="Genomic_DNA"/>
</dbReference>